<evidence type="ECO:0000313" key="2">
    <source>
        <dbReference type="EMBL" id="EOB14630.1"/>
    </source>
</evidence>
<gene>
    <name evidence="2" type="ORF">NBO_20g0018</name>
</gene>
<dbReference type="Proteomes" id="UP000016927">
    <property type="component" value="Unassembled WGS sequence"/>
</dbReference>
<sequence>MQSLICLVFMRVNLCNTILFLIYARIVCFLFMRSLIYCFSFMQSLIYWFLCDCVPYIFPLIHYPHYH</sequence>
<dbReference type="HOGENOM" id="CLU_2813046_0_0_1"/>
<proteinExistence type="predicted"/>
<keyword evidence="1" id="KW-0812">Transmembrane</keyword>
<dbReference type="AlphaFoldDB" id="R0MK62"/>
<keyword evidence="3" id="KW-1185">Reference proteome</keyword>
<organism evidence="2 3">
    <name type="scientific">Nosema bombycis (strain CQ1 / CVCC 102059)</name>
    <name type="common">Microsporidian parasite</name>
    <name type="synonym">Pebrine of silkworm</name>
    <dbReference type="NCBI Taxonomy" id="578461"/>
    <lineage>
        <taxon>Eukaryota</taxon>
        <taxon>Fungi</taxon>
        <taxon>Fungi incertae sedis</taxon>
        <taxon>Microsporidia</taxon>
        <taxon>Nosematidae</taxon>
        <taxon>Nosema</taxon>
    </lineage>
</organism>
<evidence type="ECO:0000313" key="3">
    <source>
        <dbReference type="Proteomes" id="UP000016927"/>
    </source>
</evidence>
<feature type="transmembrane region" description="Helical" evidence="1">
    <location>
        <begin position="45"/>
        <end position="63"/>
    </location>
</feature>
<evidence type="ECO:0000256" key="1">
    <source>
        <dbReference type="SAM" id="Phobius"/>
    </source>
</evidence>
<name>R0MK62_NOSB1</name>
<dbReference type="EMBL" id="KB908928">
    <property type="protein sequence ID" value="EOB14630.1"/>
    <property type="molecule type" value="Genomic_DNA"/>
</dbReference>
<accession>R0MK62</accession>
<keyword evidence="1" id="KW-1133">Transmembrane helix</keyword>
<protein>
    <submittedName>
        <fullName evidence="2">Uncharacterized protein</fullName>
    </submittedName>
</protein>
<dbReference type="VEuPathDB" id="MicrosporidiaDB:NBO_20g0018"/>
<keyword evidence="1" id="KW-0472">Membrane</keyword>
<feature type="transmembrane region" description="Helical" evidence="1">
    <location>
        <begin position="12"/>
        <end position="33"/>
    </location>
</feature>
<reference evidence="2 3" key="1">
    <citation type="journal article" date="2013" name="BMC Genomics">
        <title>Comparative genomics of parasitic silkworm microsporidia reveal an association between genome expansion and host adaptation.</title>
        <authorList>
            <person name="Pan G."/>
            <person name="Xu J."/>
            <person name="Li T."/>
            <person name="Xia Q."/>
            <person name="Liu S.L."/>
            <person name="Zhang G."/>
            <person name="Li S."/>
            <person name="Li C."/>
            <person name="Liu H."/>
            <person name="Yang L."/>
            <person name="Liu T."/>
            <person name="Zhang X."/>
            <person name="Wu Z."/>
            <person name="Fan W."/>
            <person name="Dang X."/>
            <person name="Xiang H."/>
            <person name="Tao M."/>
            <person name="Li Y."/>
            <person name="Hu J."/>
            <person name="Li Z."/>
            <person name="Lin L."/>
            <person name="Luo J."/>
            <person name="Geng L."/>
            <person name="Wang L."/>
            <person name="Long M."/>
            <person name="Wan Y."/>
            <person name="He N."/>
            <person name="Zhang Z."/>
            <person name="Lu C."/>
            <person name="Keeling P.J."/>
            <person name="Wang J."/>
            <person name="Xiang Z."/>
            <person name="Zhou Z."/>
        </authorList>
    </citation>
    <scope>NUCLEOTIDE SEQUENCE [LARGE SCALE GENOMIC DNA]</scope>
    <source>
        <strain evidence="3">CQ1 / CVCC 102059</strain>
    </source>
</reference>